<comment type="caution">
    <text evidence="1">The sequence shown here is derived from an EMBL/GenBank/DDBJ whole genome shotgun (WGS) entry which is preliminary data.</text>
</comment>
<accession>A0A8H6JH23</accession>
<dbReference type="AlphaFoldDB" id="A0A8H6JH23"/>
<keyword evidence="2" id="KW-1185">Reference proteome</keyword>
<sequence>MEPSPNNNIAFGCSWGGDNGCSGGEYDDFLAYINAKCGGWYGGWVDMDSWQKQYGMQQKGEAICGQADEIKQD</sequence>
<gene>
    <name evidence="1" type="ORF">CPLU01_14780</name>
</gene>
<dbReference type="EMBL" id="WIGO01000419">
    <property type="protein sequence ID" value="KAF6812950.1"/>
    <property type="molecule type" value="Genomic_DNA"/>
</dbReference>
<proteinExistence type="predicted"/>
<name>A0A8H6JH23_9PEZI</name>
<organism evidence="1 2">
    <name type="scientific">Colletotrichum plurivorum</name>
    <dbReference type="NCBI Taxonomy" id="2175906"/>
    <lineage>
        <taxon>Eukaryota</taxon>
        <taxon>Fungi</taxon>
        <taxon>Dikarya</taxon>
        <taxon>Ascomycota</taxon>
        <taxon>Pezizomycotina</taxon>
        <taxon>Sordariomycetes</taxon>
        <taxon>Hypocreomycetidae</taxon>
        <taxon>Glomerellales</taxon>
        <taxon>Glomerellaceae</taxon>
        <taxon>Colletotrichum</taxon>
        <taxon>Colletotrichum orchidearum species complex</taxon>
    </lineage>
</organism>
<evidence type="ECO:0000313" key="2">
    <source>
        <dbReference type="Proteomes" id="UP000654918"/>
    </source>
</evidence>
<reference evidence="1" key="1">
    <citation type="journal article" date="2020" name="Phytopathology">
        <title>Genome Sequence Resources of Colletotrichum truncatum, C. plurivorum, C. musicola, and C. sojae: Four Species Pathogenic to Soybean (Glycine max).</title>
        <authorList>
            <person name="Rogerio F."/>
            <person name="Boufleur T.R."/>
            <person name="Ciampi-Guillardi M."/>
            <person name="Sukno S.A."/>
            <person name="Thon M.R."/>
            <person name="Massola Junior N.S."/>
            <person name="Baroncelli R."/>
        </authorList>
    </citation>
    <scope>NUCLEOTIDE SEQUENCE</scope>
    <source>
        <strain evidence="1">LFN00145</strain>
    </source>
</reference>
<protein>
    <submittedName>
        <fullName evidence="1">Uncharacterized protein</fullName>
    </submittedName>
</protein>
<evidence type="ECO:0000313" key="1">
    <source>
        <dbReference type="EMBL" id="KAF6812950.1"/>
    </source>
</evidence>
<dbReference type="Proteomes" id="UP000654918">
    <property type="component" value="Unassembled WGS sequence"/>
</dbReference>